<dbReference type="SUPFAM" id="SSF51735">
    <property type="entry name" value="NAD(P)-binding Rossmann-fold domains"/>
    <property type="match status" value="1"/>
</dbReference>
<dbReference type="Gene3D" id="3.90.1820.10">
    <property type="entry name" value="AglA-like glucosidase"/>
    <property type="match status" value="1"/>
</dbReference>
<evidence type="ECO:0000256" key="2">
    <source>
        <dbReference type="ARBA" id="ARBA00010141"/>
    </source>
</evidence>
<keyword evidence="3 10" id="KW-0479">Metal-binding</keyword>
<comment type="caution">
    <text evidence="15">The sequence shown here is derived from an EMBL/GenBank/DDBJ whole genome shotgun (WGS) entry which is preliminary data.</text>
</comment>
<dbReference type="InterPro" id="IPR022616">
    <property type="entry name" value="Glyco_hydro_4_C"/>
</dbReference>
<proteinExistence type="inferred from homology"/>
<evidence type="ECO:0000256" key="3">
    <source>
        <dbReference type="ARBA" id="ARBA00022723"/>
    </source>
</evidence>
<keyword evidence="16" id="KW-1185">Reference proteome</keyword>
<evidence type="ECO:0000256" key="8">
    <source>
        <dbReference type="ARBA" id="ARBA00023295"/>
    </source>
</evidence>
<dbReference type="GO" id="GO:0004553">
    <property type="term" value="F:hydrolase activity, hydrolyzing O-glycosyl compounds"/>
    <property type="evidence" value="ECO:0007669"/>
    <property type="project" value="InterPro"/>
</dbReference>
<feature type="binding site" evidence="10">
    <location>
        <position position="204"/>
    </location>
    <ligand>
        <name>Mn(2+)</name>
        <dbReference type="ChEBI" id="CHEBI:29035"/>
    </ligand>
</feature>
<keyword evidence="4 12" id="KW-0378">Hydrolase</keyword>
<name>A0A139SIF4_9BACT</name>
<dbReference type="PANTHER" id="PTHR32092">
    <property type="entry name" value="6-PHOSPHO-BETA-GLUCOSIDASE-RELATED"/>
    <property type="match status" value="1"/>
</dbReference>
<dbReference type="Proteomes" id="UP000071392">
    <property type="component" value="Unassembled WGS sequence"/>
</dbReference>
<feature type="compositionally biased region" description="Basic residues" evidence="13">
    <location>
        <begin position="1"/>
        <end position="11"/>
    </location>
</feature>
<dbReference type="CDD" id="cd05297">
    <property type="entry name" value="GH4_alpha_glucosidase_galactosidase"/>
    <property type="match status" value="1"/>
</dbReference>
<dbReference type="GO" id="GO:0016616">
    <property type="term" value="F:oxidoreductase activity, acting on the CH-OH group of donors, NAD or NADP as acceptor"/>
    <property type="evidence" value="ECO:0007669"/>
    <property type="project" value="InterPro"/>
</dbReference>
<keyword evidence="6 10" id="KW-0464">Manganese</keyword>
<comment type="similarity">
    <text evidence="2 12">Belongs to the glycosyl hydrolase 4 family.</text>
</comment>
<keyword evidence="8 12" id="KW-0326">Glycosidase</keyword>
<accession>A0A139SIF4</accession>
<evidence type="ECO:0000256" key="10">
    <source>
        <dbReference type="PIRSR" id="PIRSR601088-3"/>
    </source>
</evidence>
<evidence type="ECO:0000256" key="9">
    <source>
        <dbReference type="PIRSR" id="PIRSR601088-2"/>
    </source>
</evidence>
<keyword evidence="10" id="KW-0408">Iron</keyword>
<evidence type="ECO:0000256" key="1">
    <source>
        <dbReference type="ARBA" id="ARBA00001936"/>
    </source>
</evidence>
<comment type="cofactor">
    <cofactor evidence="12">
        <name>NAD(+)</name>
        <dbReference type="ChEBI" id="CHEBI:57540"/>
    </cofactor>
    <text evidence="12">Binds 1 NAD(+) per subunit.</text>
</comment>
<gene>
    <name evidence="15" type="ORF">AXK12_07645</name>
</gene>
<dbReference type="AlphaFoldDB" id="A0A139SIF4"/>
<dbReference type="Pfam" id="PF11975">
    <property type="entry name" value="Glyco_hydro_4C"/>
    <property type="match status" value="1"/>
</dbReference>
<keyword evidence="10" id="KW-0533">Nickel</keyword>
<evidence type="ECO:0000256" key="11">
    <source>
        <dbReference type="PIRSR" id="PIRSR601088-4"/>
    </source>
</evidence>
<evidence type="ECO:0000256" key="12">
    <source>
        <dbReference type="RuleBase" id="RU361152"/>
    </source>
</evidence>
<comment type="cofactor">
    <cofactor evidence="1">
        <name>Mn(2+)</name>
        <dbReference type="ChEBI" id="CHEBI:29035"/>
    </cofactor>
</comment>
<dbReference type="EMBL" id="LSZP01000059">
    <property type="protein sequence ID" value="KXU34355.1"/>
    <property type="molecule type" value="Genomic_DNA"/>
</dbReference>
<feature type="binding site" evidence="10">
    <location>
        <position position="234"/>
    </location>
    <ligand>
        <name>Mn(2+)</name>
        <dbReference type="ChEBI" id="CHEBI:29035"/>
    </ligand>
</feature>
<organism evidence="15 16">
    <name type="scientific">Cephaloticoccus capnophilus</name>
    <dbReference type="NCBI Taxonomy" id="1548208"/>
    <lineage>
        <taxon>Bacteria</taxon>
        <taxon>Pseudomonadati</taxon>
        <taxon>Verrucomicrobiota</taxon>
        <taxon>Opitutia</taxon>
        <taxon>Opitutales</taxon>
        <taxon>Opitutaceae</taxon>
        <taxon>Cephaloticoccus</taxon>
    </lineage>
</organism>
<dbReference type="GO" id="GO:0046872">
    <property type="term" value="F:metal ion binding"/>
    <property type="evidence" value="ECO:0007669"/>
    <property type="project" value="UniProtKB-KW"/>
</dbReference>
<keyword evidence="7" id="KW-0119">Carbohydrate metabolism</keyword>
<evidence type="ECO:0000256" key="13">
    <source>
        <dbReference type="SAM" id="MobiDB-lite"/>
    </source>
</evidence>
<sequence length="508" mass="55922">MPRKPANRSRAPKSIGHTSHTQDAETHGLAGECLRPIKITLLGAGSGFTPRLINDILRIPGNRGGTIALVDIDAKRLSTMVKLIKRLVEQLGGAGVWAIVGSAQRREVMADSDYLINCIEVSGTDCVDYENDIPAKYGIDQCIGDTLGPGGLFKALRTVPVFLDVLRDAEELCPQAIVLNYTNPMGMMCLAAGRTSPMQVVGLCHSVQGTSQLLAERAGVPLSEIEWECAGINHLAWFTKFEHGGRDLYPLLKRKAEAELKRAFKDGRPKNPQRTSPSAWEAAEWHRDIVRKDMMLHFGAFITEGSGHLSEYLPYYRKRPDLVQKYAREGYDGGSRFYASNWPTWRTLADAQRDRWLAGEEPMEWERSWEYASWIIEAREKDTPIRIHGNVMNNAANPRAGSGSGGAGGQLITNLPSDGCVEVACMVDRGGIHPTRYGALPAHMAALCASNMSMIDLGAQACVEHSIEKAIYALMLDPLTAAVCSPAEIKEMTLKLFKAEKRFLPKFS</sequence>
<keyword evidence="5 12" id="KW-0520">NAD</keyword>
<evidence type="ECO:0000313" key="16">
    <source>
        <dbReference type="Proteomes" id="UP000071392"/>
    </source>
</evidence>
<protein>
    <submittedName>
        <fullName evidence="15">Alpha-glucosidase/alpha-galactosidase</fullName>
    </submittedName>
</protein>
<dbReference type="InterPro" id="IPR053715">
    <property type="entry name" value="GH4_Enzyme_sf"/>
</dbReference>
<dbReference type="SUPFAM" id="SSF56327">
    <property type="entry name" value="LDH C-terminal domain-like"/>
    <property type="match status" value="1"/>
</dbReference>
<dbReference type="InterPro" id="IPR015955">
    <property type="entry name" value="Lactate_DH/Glyco_Ohase_4_C"/>
</dbReference>
<dbReference type="Pfam" id="PF02056">
    <property type="entry name" value="Glyco_hydro_4"/>
    <property type="match status" value="1"/>
</dbReference>
<keyword evidence="10" id="KW-0170">Cobalt</keyword>
<feature type="domain" description="Glycosyl hydrolase family 4 C-terminal" evidence="14">
    <location>
        <begin position="229"/>
        <end position="480"/>
    </location>
</feature>
<reference evidence="15 16" key="1">
    <citation type="submission" date="2016-02" db="EMBL/GenBank/DDBJ databases">
        <authorList>
            <person name="Wen L."/>
            <person name="He K."/>
            <person name="Yang H."/>
        </authorList>
    </citation>
    <scope>NUCLEOTIDE SEQUENCE [LARGE SCALE GENOMIC DNA]</scope>
    <source>
        <strain evidence="15 16">CV41</strain>
    </source>
</reference>
<feature type="site" description="Increases basicity of active site Tyr" evidence="11">
    <location>
        <position position="145"/>
    </location>
</feature>
<evidence type="ECO:0000259" key="14">
    <source>
        <dbReference type="Pfam" id="PF11975"/>
    </source>
</evidence>
<dbReference type="InterPro" id="IPR036291">
    <property type="entry name" value="NAD(P)-bd_dom_sf"/>
</dbReference>
<dbReference type="InterPro" id="IPR001088">
    <property type="entry name" value="Glyco_hydro_4"/>
</dbReference>
<evidence type="ECO:0000313" key="15">
    <source>
        <dbReference type="EMBL" id="KXU34355.1"/>
    </source>
</evidence>
<dbReference type="PANTHER" id="PTHR32092:SF6">
    <property type="entry name" value="ALPHA-GALACTOSIDASE"/>
    <property type="match status" value="1"/>
</dbReference>
<evidence type="ECO:0000256" key="4">
    <source>
        <dbReference type="ARBA" id="ARBA00022801"/>
    </source>
</evidence>
<feature type="region of interest" description="Disordered" evidence="13">
    <location>
        <begin position="1"/>
        <end position="27"/>
    </location>
</feature>
<dbReference type="GO" id="GO:0005975">
    <property type="term" value="P:carbohydrate metabolic process"/>
    <property type="evidence" value="ECO:0007669"/>
    <property type="project" value="InterPro"/>
</dbReference>
<dbReference type="PRINTS" id="PR00732">
    <property type="entry name" value="GLHYDRLASE4"/>
</dbReference>
<dbReference type="STRING" id="1548208.AXK12_07645"/>
<evidence type="ECO:0000256" key="5">
    <source>
        <dbReference type="ARBA" id="ARBA00023027"/>
    </source>
</evidence>
<feature type="binding site" evidence="9">
    <location>
        <position position="183"/>
    </location>
    <ligand>
        <name>substrate</name>
    </ligand>
</feature>
<evidence type="ECO:0000256" key="7">
    <source>
        <dbReference type="ARBA" id="ARBA00023277"/>
    </source>
</evidence>
<evidence type="ECO:0000256" key="6">
    <source>
        <dbReference type="ARBA" id="ARBA00023211"/>
    </source>
</evidence>